<feature type="domain" description="Reverse transcriptase zinc-binding" evidence="3">
    <location>
        <begin position="107"/>
        <end position="176"/>
    </location>
</feature>
<feature type="signal peptide" evidence="1">
    <location>
        <begin position="1"/>
        <end position="25"/>
    </location>
</feature>
<dbReference type="PANTHER" id="PTHR47723:SF24">
    <property type="entry name" value="RNASE H TYPE-1 DOMAIN-CONTAINING PROTEIN"/>
    <property type="match status" value="1"/>
</dbReference>
<gene>
    <name evidence="4" type="ORF">QYE76_057645</name>
</gene>
<accession>A0AAD8T595</accession>
<evidence type="ECO:0000256" key="1">
    <source>
        <dbReference type="SAM" id="SignalP"/>
    </source>
</evidence>
<dbReference type="InterPro" id="IPR036397">
    <property type="entry name" value="RNaseH_sf"/>
</dbReference>
<dbReference type="EMBL" id="JAUUTY010000003">
    <property type="protein sequence ID" value="KAK1669486.1"/>
    <property type="molecule type" value="Genomic_DNA"/>
</dbReference>
<keyword evidence="5" id="KW-1185">Reference proteome</keyword>
<evidence type="ECO:0000259" key="3">
    <source>
        <dbReference type="Pfam" id="PF13966"/>
    </source>
</evidence>
<dbReference type="Proteomes" id="UP001231189">
    <property type="component" value="Unassembled WGS sequence"/>
</dbReference>
<proteinExistence type="predicted"/>
<dbReference type="Pfam" id="PF13966">
    <property type="entry name" value="zf-RVT"/>
    <property type="match status" value="1"/>
</dbReference>
<comment type="caution">
    <text evidence="4">The sequence shown here is derived from an EMBL/GenBank/DDBJ whole genome shotgun (WGS) entry which is preliminary data.</text>
</comment>
<dbReference type="PANTHER" id="PTHR47723">
    <property type="entry name" value="OS05G0353850 PROTEIN"/>
    <property type="match status" value="1"/>
</dbReference>
<keyword evidence="1" id="KW-0732">Signal</keyword>
<dbReference type="InterPro" id="IPR044730">
    <property type="entry name" value="RNase_H-like_dom_plant"/>
</dbReference>
<feature type="domain" description="RNase H type-1" evidence="2">
    <location>
        <begin position="216"/>
        <end position="329"/>
    </location>
</feature>
<reference evidence="4" key="1">
    <citation type="submission" date="2023-07" db="EMBL/GenBank/DDBJ databases">
        <title>A chromosome-level genome assembly of Lolium multiflorum.</title>
        <authorList>
            <person name="Chen Y."/>
            <person name="Copetti D."/>
            <person name="Kolliker R."/>
            <person name="Studer B."/>
        </authorList>
    </citation>
    <scope>NUCLEOTIDE SEQUENCE</scope>
    <source>
        <strain evidence="4">02402/16</strain>
        <tissue evidence="4">Leaf</tissue>
    </source>
</reference>
<dbReference type="Gene3D" id="3.30.420.10">
    <property type="entry name" value="Ribonuclease H-like superfamily/Ribonuclease H"/>
    <property type="match status" value="1"/>
</dbReference>
<dbReference type="InterPro" id="IPR026960">
    <property type="entry name" value="RVT-Znf"/>
</dbReference>
<protein>
    <recommendedName>
        <fullName evidence="6">RNase H type-1 domain-containing protein</fullName>
    </recommendedName>
</protein>
<dbReference type="InterPro" id="IPR002156">
    <property type="entry name" value="RNaseH_domain"/>
</dbReference>
<feature type="chain" id="PRO_5042057498" description="RNase H type-1 domain-containing protein" evidence="1">
    <location>
        <begin position="26"/>
        <end position="331"/>
    </location>
</feature>
<evidence type="ECO:0000313" key="5">
    <source>
        <dbReference type="Proteomes" id="UP001231189"/>
    </source>
</evidence>
<dbReference type="CDD" id="cd06222">
    <property type="entry name" value="RNase_H_like"/>
    <property type="match status" value="1"/>
</dbReference>
<dbReference type="Pfam" id="PF13456">
    <property type="entry name" value="RVT_3"/>
    <property type="match status" value="1"/>
</dbReference>
<name>A0AAD8T595_LOLMU</name>
<dbReference type="AlphaFoldDB" id="A0AAD8T595"/>
<evidence type="ECO:0008006" key="6">
    <source>
        <dbReference type="Google" id="ProtNLM"/>
    </source>
</evidence>
<dbReference type="SUPFAM" id="SSF53098">
    <property type="entry name" value="Ribonuclease H-like"/>
    <property type="match status" value="1"/>
</dbReference>
<sequence length="331" mass="37719">MPALSRFVVIAQAAWFLSSLSPITTYRPRDDLLTAALLRTTVLPASPLASGHRRNGSSTWHAIEYGLELLKQGVIWRDDLTEILRIQPSRRNEEDFVAWFPEKNGMFMVRSAYRLALHKQMMNQDRGATSSRPDGESPSWKLIWRCPVPPKIKVLAWKICRNAVATQLNMKKRDISKGKMVVDHHRGFKKNNGPVEDRKKAKMKWTRPGDNEVKLNVDGAFSWEDRAGIGMVLRDQQGEVIFTACRQLQTCRDATEAEIMAIEEGVILALQWTDLRLIVESDCSLAVELITGTNPHRSAYAFRINVIRELLRERGSRLVKISRDANRLAMD</sequence>
<dbReference type="GO" id="GO:0003676">
    <property type="term" value="F:nucleic acid binding"/>
    <property type="evidence" value="ECO:0007669"/>
    <property type="project" value="InterPro"/>
</dbReference>
<evidence type="ECO:0000313" key="4">
    <source>
        <dbReference type="EMBL" id="KAK1669486.1"/>
    </source>
</evidence>
<organism evidence="4 5">
    <name type="scientific">Lolium multiflorum</name>
    <name type="common">Italian ryegrass</name>
    <name type="synonym">Lolium perenne subsp. multiflorum</name>
    <dbReference type="NCBI Taxonomy" id="4521"/>
    <lineage>
        <taxon>Eukaryota</taxon>
        <taxon>Viridiplantae</taxon>
        <taxon>Streptophyta</taxon>
        <taxon>Embryophyta</taxon>
        <taxon>Tracheophyta</taxon>
        <taxon>Spermatophyta</taxon>
        <taxon>Magnoliopsida</taxon>
        <taxon>Liliopsida</taxon>
        <taxon>Poales</taxon>
        <taxon>Poaceae</taxon>
        <taxon>BOP clade</taxon>
        <taxon>Pooideae</taxon>
        <taxon>Poodae</taxon>
        <taxon>Poeae</taxon>
        <taxon>Poeae Chloroplast Group 2 (Poeae type)</taxon>
        <taxon>Loliodinae</taxon>
        <taxon>Loliinae</taxon>
        <taxon>Lolium</taxon>
    </lineage>
</organism>
<dbReference type="InterPro" id="IPR053151">
    <property type="entry name" value="RNase_H-like"/>
</dbReference>
<dbReference type="GO" id="GO:0004523">
    <property type="term" value="F:RNA-DNA hybrid ribonuclease activity"/>
    <property type="evidence" value="ECO:0007669"/>
    <property type="project" value="InterPro"/>
</dbReference>
<dbReference type="InterPro" id="IPR012337">
    <property type="entry name" value="RNaseH-like_sf"/>
</dbReference>
<evidence type="ECO:0000259" key="2">
    <source>
        <dbReference type="Pfam" id="PF13456"/>
    </source>
</evidence>